<accession>A0A974SG11</accession>
<organism evidence="2 3">
    <name type="scientific">Xanthobacter dioxanivorans</name>
    <dbReference type="NCBI Taxonomy" id="2528964"/>
    <lineage>
        <taxon>Bacteria</taxon>
        <taxon>Pseudomonadati</taxon>
        <taxon>Pseudomonadota</taxon>
        <taxon>Alphaproteobacteria</taxon>
        <taxon>Hyphomicrobiales</taxon>
        <taxon>Xanthobacteraceae</taxon>
        <taxon>Xanthobacter</taxon>
    </lineage>
</organism>
<evidence type="ECO:0000256" key="1">
    <source>
        <dbReference type="SAM" id="MobiDB-lite"/>
    </source>
</evidence>
<sequence length="78" mass="8166">MEKDKSDRRAAALRANLARRKEQARGRKAAAEPGEPRGRKAAAEPGEPRGGGAEEAASPGSAKLTPREPPIVPDDEPG</sequence>
<dbReference type="AlphaFoldDB" id="A0A974SG11"/>
<protein>
    <submittedName>
        <fullName evidence="2">Uncharacterized protein</fullName>
    </submittedName>
</protein>
<keyword evidence="3" id="KW-1185">Reference proteome</keyword>
<dbReference type="RefSeq" id="WP_203191688.1">
    <property type="nucleotide sequence ID" value="NZ_CP063362.1"/>
</dbReference>
<proteinExistence type="predicted"/>
<feature type="region of interest" description="Disordered" evidence="1">
    <location>
        <begin position="1"/>
        <end position="78"/>
    </location>
</feature>
<evidence type="ECO:0000313" key="3">
    <source>
        <dbReference type="Proteomes" id="UP000596427"/>
    </source>
</evidence>
<reference evidence="2 3" key="1">
    <citation type="submission" date="2020-10" db="EMBL/GenBank/DDBJ databases">
        <title>Degradation of 1,4-Dioxane by Xanthobacter sp. YN2, via a Novel Group-2 Soluble Di-Iron Monooxygenase.</title>
        <authorList>
            <person name="Ma F."/>
            <person name="Wang Y."/>
            <person name="Yang J."/>
            <person name="Guo H."/>
            <person name="Su D."/>
            <person name="Yu L."/>
        </authorList>
    </citation>
    <scope>NUCLEOTIDE SEQUENCE [LARGE SCALE GENOMIC DNA]</scope>
    <source>
        <strain evidence="2 3">YN2</strain>
    </source>
</reference>
<dbReference type="EMBL" id="CP063362">
    <property type="protein sequence ID" value="QRG04811.1"/>
    <property type="molecule type" value="Genomic_DNA"/>
</dbReference>
<gene>
    <name evidence="2" type="ORF">EZH22_16800</name>
</gene>
<dbReference type="Proteomes" id="UP000596427">
    <property type="component" value="Chromosome"/>
</dbReference>
<evidence type="ECO:0000313" key="2">
    <source>
        <dbReference type="EMBL" id="QRG04811.1"/>
    </source>
</evidence>
<feature type="compositionally biased region" description="Basic and acidic residues" evidence="1">
    <location>
        <begin position="1"/>
        <end position="10"/>
    </location>
</feature>
<dbReference type="KEGG" id="xdi:EZH22_16800"/>
<name>A0A974SG11_9HYPH</name>